<organism evidence="4 5">
    <name type="scientific">Wansuia hejianensis</name>
    <dbReference type="NCBI Taxonomy" id="2763667"/>
    <lineage>
        <taxon>Bacteria</taxon>
        <taxon>Bacillati</taxon>
        <taxon>Bacillota</taxon>
        <taxon>Clostridia</taxon>
        <taxon>Lachnospirales</taxon>
        <taxon>Lachnospiraceae</taxon>
        <taxon>Wansuia</taxon>
    </lineage>
</organism>
<dbReference type="Proteomes" id="UP000515860">
    <property type="component" value="Chromosome"/>
</dbReference>
<proteinExistence type="predicted"/>
<dbReference type="InterPro" id="IPR050860">
    <property type="entry name" value="FeoB_GTPase"/>
</dbReference>
<keyword evidence="1" id="KW-0812">Transmembrane</keyword>
<reference evidence="4 5" key="1">
    <citation type="submission" date="2020-08" db="EMBL/GenBank/DDBJ databases">
        <authorList>
            <person name="Liu C."/>
            <person name="Sun Q."/>
        </authorList>
    </citation>
    <scope>NUCLEOTIDE SEQUENCE [LARGE SCALE GENOMIC DNA]</scope>
    <source>
        <strain evidence="4 5">NSJ-29</strain>
    </source>
</reference>
<feature type="transmembrane region" description="Helical" evidence="1">
    <location>
        <begin position="171"/>
        <end position="188"/>
    </location>
</feature>
<evidence type="ECO:0000256" key="1">
    <source>
        <dbReference type="SAM" id="Phobius"/>
    </source>
</evidence>
<dbReference type="PANTHER" id="PTHR43185:SF2">
    <property type="entry name" value="FERROUS IRON TRANSPORT PROTEIN B"/>
    <property type="match status" value="1"/>
</dbReference>
<feature type="transmembrane region" description="Helical" evidence="1">
    <location>
        <begin position="6"/>
        <end position="34"/>
    </location>
</feature>
<feature type="transmembrane region" description="Helical" evidence="1">
    <location>
        <begin position="208"/>
        <end position="232"/>
    </location>
</feature>
<evidence type="ECO:0000313" key="4">
    <source>
        <dbReference type="EMBL" id="QNM10410.1"/>
    </source>
</evidence>
<dbReference type="InterPro" id="IPR011640">
    <property type="entry name" value="Fe2_transport_prot_B_C"/>
</dbReference>
<evidence type="ECO:0000313" key="5">
    <source>
        <dbReference type="Proteomes" id="UP000515860"/>
    </source>
</evidence>
<feature type="transmembrane region" description="Helical" evidence="1">
    <location>
        <begin position="74"/>
        <end position="96"/>
    </location>
</feature>
<dbReference type="EMBL" id="CP060635">
    <property type="protein sequence ID" value="QNM10410.1"/>
    <property type="molecule type" value="Genomic_DNA"/>
</dbReference>
<dbReference type="PANTHER" id="PTHR43185">
    <property type="entry name" value="FERROUS IRON TRANSPORT PROTEIN B"/>
    <property type="match status" value="1"/>
</dbReference>
<dbReference type="AlphaFoldDB" id="A0A7G9GHX8"/>
<keyword evidence="5" id="KW-1185">Reference proteome</keyword>
<name>A0A7G9GHX8_9FIRM</name>
<dbReference type="GO" id="GO:0015093">
    <property type="term" value="F:ferrous iron transmembrane transporter activity"/>
    <property type="evidence" value="ECO:0007669"/>
    <property type="project" value="InterPro"/>
</dbReference>
<evidence type="ECO:0000259" key="2">
    <source>
        <dbReference type="Pfam" id="PF07664"/>
    </source>
</evidence>
<dbReference type="Pfam" id="PF07664">
    <property type="entry name" value="FeoB_C"/>
    <property type="match status" value="1"/>
</dbReference>
<dbReference type="KEGG" id="whj:H9Q79_03430"/>
<protein>
    <submittedName>
        <fullName evidence="4">Ferrous iron transporter B</fullName>
    </submittedName>
</protein>
<gene>
    <name evidence="4" type="ORF">H9Q79_03430</name>
</gene>
<sequence length="237" mass="25404">MFFGGMAGGALGSVVPALLLTAVILLGIFMTFLATKLLSHTVLKGMPSSFTLELPPYRRPQVGKILLRSLLDRTLFVLGRAAAVAAPAGLLIWVMANCRVGGVTLLNHCASFLDPFAHLMGMDGIILMAFILGFPANEIVVPIIIMAYTAQGSLLELATLSEMKQLFVSHGWTWITAVSVLLFSLMHWPCSTTFLTIRKETGSWKWTAAAMLLPAAAGIGICMGFTAAVRLLSSCLF</sequence>
<keyword evidence="1" id="KW-1133">Transmembrane helix</keyword>
<keyword evidence="1" id="KW-0472">Membrane</keyword>
<accession>A0A7G9GHX8</accession>
<dbReference type="InterPro" id="IPR011642">
    <property type="entry name" value="Gate_dom"/>
</dbReference>
<dbReference type="Pfam" id="PF07670">
    <property type="entry name" value="Gate"/>
    <property type="match status" value="1"/>
</dbReference>
<evidence type="ECO:0000259" key="3">
    <source>
        <dbReference type="Pfam" id="PF07670"/>
    </source>
</evidence>
<feature type="domain" description="Nucleoside transporter/FeoB GTPase Gate" evidence="3">
    <location>
        <begin position="81"/>
        <end position="204"/>
    </location>
</feature>
<feature type="transmembrane region" description="Helical" evidence="1">
    <location>
        <begin position="125"/>
        <end position="150"/>
    </location>
</feature>
<dbReference type="GO" id="GO:0005886">
    <property type="term" value="C:plasma membrane"/>
    <property type="evidence" value="ECO:0007669"/>
    <property type="project" value="TreeGrafter"/>
</dbReference>
<feature type="domain" description="Ferrous iron transport protein B C-terminal" evidence="2">
    <location>
        <begin position="21"/>
        <end position="69"/>
    </location>
</feature>